<dbReference type="EMBL" id="GGEC01047224">
    <property type="protein sequence ID" value="MBX27708.1"/>
    <property type="molecule type" value="Transcribed_RNA"/>
</dbReference>
<accession>A0A2P2MBX3</accession>
<feature type="region of interest" description="Disordered" evidence="1">
    <location>
        <begin position="1"/>
        <end position="22"/>
    </location>
</feature>
<sequence length="22" mass="2483">MISPLTSKSWMMKSPRDLGGFL</sequence>
<organism evidence="2">
    <name type="scientific">Rhizophora mucronata</name>
    <name type="common">Asiatic mangrove</name>
    <dbReference type="NCBI Taxonomy" id="61149"/>
    <lineage>
        <taxon>Eukaryota</taxon>
        <taxon>Viridiplantae</taxon>
        <taxon>Streptophyta</taxon>
        <taxon>Embryophyta</taxon>
        <taxon>Tracheophyta</taxon>
        <taxon>Spermatophyta</taxon>
        <taxon>Magnoliopsida</taxon>
        <taxon>eudicotyledons</taxon>
        <taxon>Gunneridae</taxon>
        <taxon>Pentapetalae</taxon>
        <taxon>rosids</taxon>
        <taxon>fabids</taxon>
        <taxon>Malpighiales</taxon>
        <taxon>Rhizophoraceae</taxon>
        <taxon>Rhizophora</taxon>
    </lineage>
</organism>
<name>A0A2P2MBX3_RHIMU</name>
<proteinExistence type="predicted"/>
<evidence type="ECO:0000313" key="2">
    <source>
        <dbReference type="EMBL" id="MBX27708.1"/>
    </source>
</evidence>
<reference evidence="2" key="1">
    <citation type="submission" date="2018-02" db="EMBL/GenBank/DDBJ databases">
        <title>Rhizophora mucronata_Transcriptome.</title>
        <authorList>
            <person name="Meera S.P."/>
            <person name="Sreeshan A."/>
            <person name="Augustine A."/>
        </authorList>
    </citation>
    <scope>NUCLEOTIDE SEQUENCE</scope>
    <source>
        <tissue evidence="2">Leaf</tissue>
    </source>
</reference>
<evidence type="ECO:0000256" key="1">
    <source>
        <dbReference type="SAM" id="MobiDB-lite"/>
    </source>
</evidence>
<protein>
    <submittedName>
        <fullName evidence="2">Small MutS related domain-containing family protein</fullName>
    </submittedName>
</protein>
<dbReference type="AlphaFoldDB" id="A0A2P2MBX3"/>